<sequence>MSLRVRLLRLGIDNQTAYVIATNPIFSRMTRHIKLRCHYVRDQVTKKTATLQKVKSDVYLSDSLTKPLASDRLEMLDKMIGLTKEHLPK</sequence>
<gene>
    <name evidence="1" type="ORF">PHMEG_00029530</name>
</gene>
<proteinExistence type="predicted"/>
<dbReference type="EMBL" id="NBNE01008460">
    <property type="protein sequence ID" value="OWY99460.1"/>
    <property type="molecule type" value="Genomic_DNA"/>
</dbReference>
<dbReference type="CDD" id="cd09272">
    <property type="entry name" value="RNase_HI_RT_Ty1"/>
    <property type="match status" value="1"/>
</dbReference>
<evidence type="ECO:0000313" key="2">
    <source>
        <dbReference type="Proteomes" id="UP000198211"/>
    </source>
</evidence>
<evidence type="ECO:0000313" key="1">
    <source>
        <dbReference type="EMBL" id="OWY99460.1"/>
    </source>
</evidence>
<accession>A0A225V1X9</accession>
<organism evidence="1 2">
    <name type="scientific">Phytophthora megakarya</name>
    <dbReference type="NCBI Taxonomy" id="4795"/>
    <lineage>
        <taxon>Eukaryota</taxon>
        <taxon>Sar</taxon>
        <taxon>Stramenopiles</taxon>
        <taxon>Oomycota</taxon>
        <taxon>Peronosporomycetes</taxon>
        <taxon>Peronosporales</taxon>
        <taxon>Peronosporaceae</taxon>
        <taxon>Phytophthora</taxon>
    </lineage>
</organism>
<protein>
    <submittedName>
        <fullName evidence="1">Copia type Polyprotein</fullName>
    </submittedName>
</protein>
<name>A0A225V1X9_9STRA</name>
<dbReference type="OrthoDB" id="124842at2759"/>
<reference evidence="2" key="1">
    <citation type="submission" date="2017-03" db="EMBL/GenBank/DDBJ databases">
        <title>Phytopthora megakarya and P. palmivora, two closely related causual agents of cacao black pod achieved similar genome size and gene model numbers by different mechanisms.</title>
        <authorList>
            <person name="Ali S."/>
            <person name="Shao J."/>
            <person name="Larry D.J."/>
            <person name="Kronmiller B."/>
            <person name="Shen D."/>
            <person name="Strem M.D."/>
            <person name="Melnick R.L."/>
            <person name="Guiltinan M.J."/>
            <person name="Tyler B.M."/>
            <person name="Meinhardt L.W."/>
            <person name="Bailey B.A."/>
        </authorList>
    </citation>
    <scope>NUCLEOTIDE SEQUENCE [LARGE SCALE GENOMIC DNA]</scope>
    <source>
        <strain evidence="2">zdho120</strain>
    </source>
</reference>
<keyword evidence="2" id="KW-1185">Reference proteome</keyword>
<dbReference type="Proteomes" id="UP000198211">
    <property type="component" value="Unassembled WGS sequence"/>
</dbReference>
<comment type="caution">
    <text evidence="1">The sequence shown here is derived from an EMBL/GenBank/DDBJ whole genome shotgun (WGS) entry which is preliminary data.</text>
</comment>
<dbReference type="AlphaFoldDB" id="A0A225V1X9"/>